<keyword evidence="1" id="KW-0472">Membrane</keyword>
<organism evidence="2 3">
    <name type="scientific">Butyricimonas hominis</name>
    <dbReference type="NCBI Taxonomy" id="2763032"/>
    <lineage>
        <taxon>Bacteria</taxon>
        <taxon>Pseudomonadati</taxon>
        <taxon>Bacteroidota</taxon>
        <taxon>Bacteroidia</taxon>
        <taxon>Bacteroidales</taxon>
        <taxon>Odoribacteraceae</taxon>
        <taxon>Butyricimonas</taxon>
    </lineage>
</organism>
<dbReference type="SMART" id="SM00028">
    <property type="entry name" value="TPR"/>
    <property type="match status" value="5"/>
</dbReference>
<reference evidence="2 3" key="1">
    <citation type="submission" date="2020-08" db="EMBL/GenBank/DDBJ databases">
        <title>Genome public.</title>
        <authorList>
            <person name="Liu C."/>
            <person name="Sun Q."/>
        </authorList>
    </citation>
    <scope>NUCLEOTIDE SEQUENCE [LARGE SCALE GENOMIC DNA]</scope>
    <source>
        <strain evidence="2 3">NSJ-56</strain>
    </source>
</reference>
<keyword evidence="1" id="KW-1133">Transmembrane helix</keyword>
<comment type="caution">
    <text evidence="2">The sequence shown here is derived from an EMBL/GenBank/DDBJ whole genome shotgun (WGS) entry which is preliminary data.</text>
</comment>
<dbReference type="PROSITE" id="PS51257">
    <property type="entry name" value="PROKAR_LIPOPROTEIN"/>
    <property type="match status" value="1"/>
</dbReference>
<evidence type="ECO:0000313" key="3">
    <source>
        <dbReference type="Proteomes" id="UP000646484"/>
    </source>
</evidence>
<evidence type="ECO:0000313" key="2">
    <source>
        <dbReference type="EMBL" id="MBC5619586.1"/>
    </source>
</evidence>
<sequence>MRRNGILLLIGLFVFLILQGCRRSEKAKMEELCDELKNSVMMTPVFDSLVESSAKLPKFLRAKVLLVAGTNYSMKTEQLKKAKEYLQEANRLGSREVKNRATLELVRLYGTLVLRDDCVEEAIHFIGRANSKVVFVQEEEAEFYFLKARFYKAIDIERAFGAIEKAITMYRGMGDTKEEIEMWCFKATLYGVLEEFEEQYACYEEAYRLLGKVRYKKDVRPFFEQMAASLKRLGRYDEALRLYGAVLKNLPDTAGLGRYGIQVAEAYTGLGRHAEARVILKEALREEKRPGLRNTLLGRIADSFLKEETRDSALVYFKSAIDLYDQYAREKGLRTPRVSFKNHLNYARCLWDNGEQAEALEHLEQVSRREAETPESLRAQMDVLEQLCEYYAHLEGKAELHEAFRRHDSIMDLYQVLNEEGRYRNVLQNYKNRKLLQEIEAMSQKQEETNWWLIFALVATIGVLGVLMVYTWIVWVKIRNKK</sequence>
<feature type="transmembrane region" description="Helical" evidence="1">
    <location>
        <begin position="451"/>
        <end position="476"/>
    </location>
</feature>
<dbReference type="Proteomes" id="UP000646484">
    <property type="component" value="Unassembled WGS sequence"/>
</dbReference>
<dbReference type="Gene3D" id="1.25.40.10">
    <property type="entry name" value="Tetratricopeptide repeat domain"/>
    <property type="match status" value="1"/>
</dbReference>
<accession>A0ABR7CV82</accession>
<dbReference type="Pfam" id="PF13174">
    <property type="entry name" value="TPR_6"/>
    <property type="match status" value="1"/>
</dbReference>
<dbReference type="SUPFAM" id="SSF48452">
    <property type="entry name" value="TPR-like"/>
    <property type="match status" value="2"/>
</dbReference>
<protein>
    <submittedName>
        <fullName evidence="2">Tetratricopeptide repeat protein</fullName>
    </submittedName>
</protein>
<gene>
    <name evidence="2" type="ORF">H8S64_00580</name>
</gene>
<dbReference type="InterPro" id="IPR011717">
    <property type="entry name" value="TPR-4"/>
</dbReference>
<evidence type="ECO:0000256" key="1">
    <source>
        <dbReference type="SAM" id="Phobius"/>
    </source>
</evidence>
<dbReference type="InterPro" id="IPR019734">
    <property type="entry name" value="TPR_rpt"/>
</dbReference>
<dbReference type="RefSeq" id="WP_186974567.1">
    <property type="nucleotide sequence ID" value="NZ_JACOOH010000001.1"/>
</dbReference>
<keyword evidence="3" id="KW-1185">Reference proteome</keyword>
<dbReference type="Pfam" id="PF07721">
    <property type="entry name" value="TPR_4"/>
    <property type="match status" value="1"/>
</dbReference>
<dbReference type="InterPro" id="IPR011990">
    <property type="entry name" value="TPR-like_helical_dom_sf"/>
</dbReference>
<keyword evidence="1" id="KW-0812">Transmembrane</keyword>
<dbReference type="EMBL" id="JACOOH010000001">
    <property type="protein sequence ID" value="MBC5619586.1"/>
    <property type="molecule type" value="Genomic_DNA"/>
</dbReference>
<proteinExistence type="predicted"/>
<name>A0ABR7CV82_9BACT</name>